<dbReference type="PANTHER" id="PTHR47707">
    <property type="entry name" value="8-OXO-DGTP DIPHOSPHATASE"/>
    <property type="match status" value="1"/>
</dbReference>
<dbReference type="EMBL" id="JBHUOQ010000004">
    <property type="protein sequence ID" value="MFD2830954.1"/>
    <property type="molecule type" value="Genomic_DNA"/>
</dbReference>
<accession>A0ABW5WZM5</accession>
<dbReference type="CDD" id="cd18875">
    <property type="entry name" value="NUDIX_Hydrolase"/>
    <property type="match status" value="1"/>
</dbReference>
<dbReference type="InterPro" id="IPR015797">
    <property type="entry name" value="NUDIX_hydrolase-like_dom_sf"/>
</dbReference>
<evidence type="ECO:0000256" key="11">
    <source>
        <dbReference type="ARBA" id="ARBA00038905"/>
    </source>
</evidence>
<comment type="catalytic activity">
    <reaction evidence="10">
        <text>8-oxo-dGTP + H2O = 8-oxo-dGMP + diphosphate + H(+)</text>
        <dbReference type="Rhea" id="RHEA:31575"/>
        <dbReference type="ChEBI" id="CHEBI:15377"/>
        <dbReference type="ChEBI" id="CHEBI:15378"/>
        <dbReference type="ChEBI" id="CHEBI:33019"/>
        <dbReference type="ChEBI" id="CHEBI:63224"/>
        <dbReference type="ChEBI" id="CHEBI:77896"/>
        <dbReference type="EC" id="3.6.1.55"/>
    </reaction>
</comment>
<dbReference type="Proteomes" id="UP001597519">
    <property type="component" value="Unassembled WGS sequence"/>
</dbReference>
<comment type="cofactor">
    <cofactor evidence="1">
        <name>Mg(2+)</name>
        <dbReference type="ChEBI" id="CHEBI:18420"/>
    </cofactor>
</comment>
<dbReference type="PROSITE" id="PS00893">
    <property type="entry name" value="NUDIX_BOX"/>
    <property type="match status" value="1"/>
</dbReference>
<keyword evidence="9" id="KW-0234">DNA repair</keyword>
<keyword evidence="7 12" id="KW-0378">Hydrolase</keyword>
<name>A0ABW5WZM5_9STAP</name>
<evidence type="ECO:0000256" key="10">
    <source>
        <dbReference type="ARBA" id="ARBA00035861"/>
    </source>
</evidence>
<dbReference type="PANTHER" id="PTHR47707:SF1">
    <property type="entry name" value="NUDIX HYDROLASE FAMILY PROTEIN"/>
    <property type="match status" value="1"/>
</dbReference>
<sequence length="148" mass="17029">MSRSEKVILTNMCMIEDDSGKILIQNRAGKSWPGVTFPGGHIEYGESFVDAVVREVQEETGLTIRNPQLCGTKQFQTRNDERYIVLMYKTNEFSGEIQSSSEGEVSWINQSDLNSYTLANDFESMYEVMISNRLSEFYYDRNSKVHLK</sequence>
<keyword evidence="8" id="KW-0460">Magnesium</keyword>
<evidence type="ECO:0000256" key="3">
    <source>
        <dbReference type="ARBA" id="ARBA00022457"/>
    </source>
</evidence>
<dbReference type="InterPro" id="IPR020476">
    <property type="entry name" value="Nudix_hydrolase"/>
</dbReference>
<evidence type="ECO:0000256" key="2">
    <source>
        <dbReference type="ARBA" id="ARBA00005582"/>
    </source>
</evidence>
<proteinExistence type="inferred from homology"/>
<feature type="domain" description="Nudix hydrolase" evidence="13">
    <location>
        <begin position="6"/>
        <end position="130"/>
    </location>
</feature>
<keyword evidence="3" id="KW-0515">Mutator protein</keyword>
<dbReference type="InterPro" id="IPR000086">
    <property type="entry name" value="NUDIX_hydrolase_dom"/>
</dbReference>
<evidence type="ECO:0000256" key="9">
    <source>
        <dbReference type="ARBA" id="ARBA00023204"/>
    </source>
</evidence>
<dbReference type="EC" id="3.6.1.55" evidence="11"/>
<dbReference type="PROSITE" id="PS51462">
    <property type="entry name" value="NUDIX"/>
    <property type="match status" value="1"/>
</dbReference>
<gene>
    <name evidence="14" type="ORF">ACFSX4_10815</name>
</gene>
<evidence type="ECO:0000256" key="12">
    <source>
        <dbReference type="RuleBase" id="RU003476"/>
    </source>
</evidence>
<evidence type="ECO:0000256" key="7">
    <source>
        <dbReference type="ARBA" id="ARBA00022801"/>
    </source>
</evidence>
<evidence type="ECO:0000256" key="8">
    <source>
        <dbReference type="ARBA" id="ARBA00022842"/>
    </source>
</evidence>
<dbReference type="Gene3D" id="3.90.79.10">
    <property type="entry name" value="Nucleoside Triphosphate Pyrophosphohydrolase"/>
    <property type="match status" value="1"/>
</dbReference>
<evidence type="ECO:0000313" key="14">
    <source>
        <dbReference type="EMBL" id="MFD2830954.1"/>
    </source>
</evidence>
<evidence type="ECO:0000256" key="1">
    <source>
        <dbReference type="ARBA" id="ARBA00001946"/>
    </source>
</evidence>
<evidence type="ECO:0000256" key="4">
    <source>
        <dbReference type="ARBA" id="ARBA00022705"/>
    </source>
</evidence>
<keyword evidence="15" id="KW-1185">Reference proteome</keyword>
<evidence type="ECO:0000313" key="15">
    <source>
        <dbReference type="Proteomes" id="UP001597519"/>
    </source>
</evidence>
<protein>
    <recommendedName>
        <fullName evidence="11">8-oxo-dGTP diphosphatase</fullName>
        <ecNumber evidence="11">3.6.1.55</ecNumber>
    </recommendedName>
</protein>
<dbReference type="RefSeq" id="WP_377774475.1">
    <property type="nucleotide sequence ID" value="NZ_JBHUOQ010000004.1"/>
</dbReference>
<keyword evidence="4" id="KW-0235">DNA replication</keyword>
<keyword evidence="6" id="KW-0227">DNA damage</keyword>
<comment type="caution">
    <text evidence="14">The sequence shown here is derived from an EMBL/GenBank/DDBJ whole genome shotgun (WGS) entry which is preliminary data.</text>
</comment>
<dbReference type="SUPFAM" id="SSF55811">
    <property type="entry name" value="Nudix"/>
    <property type="match status" value="1"/>
</dbReference>
<comment type="similarity">
    <text evidence="2 12">Belongs to the Nudix hydrolase family.</text>
</comment>
<dbReference type="PRINTS" id="PR00502">
    <property type="entry name" value="NUDIXFAMILY"/>
</dbReference>
<dbReference type="Pfam" id="PF00293">
    <property type="entry name" value="NUDIX"/>
    <property type="match status" value="1"/>
</dbReference>
<evidence type="ECO:0000259" key="13">
    <source>
        <dbReference type="PROSITE" id="PS51462"/>
    </source>
</evidence>
<keyword evidence="5" id="KW-0479">Metal-binding</keyword>
<dbReference type="InterPro" id="IPR020084">
    <property type="entry name" value="NUDIX_hydrolase_CS"/>
</dbReference>
<organism evidence="14 15">
    <name type="scientific">Corticicoccus populi</name>
    <dbReference type="NCBI Taxonomy" id="1812821"/>
    <lineage>
        <taxon>Bacteria</taxon>
        <taxon>Bacillati</taxon>
        <taxon>Bacillota</taxon>
        <taxon>Bacilli</taxon>
        <taxon>Bacillales</taxon>
        <taxon>Staphylococcaceae</taxon>
        <taxon>Corticicoccus</taxon>
    </lineage>
</organism>
<dbReference type="InterPro" id="IPR047127">
    <property type="entry name" value="MutT-like"/>
</dbReference>
<reference evidence="15" key="1">
    <citation type="journal article" date="2019" name="Int. J. Syst. Evol. Microbiol.">
        <title>The Global Catalogue of Microorganisms (GCM) 10K type strain sequencing project: providing services to taxonomists for standard genome sequencing and annotation.</title>
        <authorList>
            <consortium name="The Broad Institute Genomics Platform"/>
            <consortium name="The Broad Institute Genome Sequencing Center for Infectious Disease"/>
            <person name="Wu L."/>
            <person name="Ma J."/>
        </authorList>
    </citation>
    <scope>NUCLEOTIDE SEQUENCE [LARGE SCALE GENOMIC DNA]</scope>
    <source>
        <strain evidence="15">KCTC 33575</strain>
    </source>
</reference>
<evidence type="ECO:0000256" key="5">
    <source>
        <dbReference type="ARBA" id="ARBA00022723"/>
    </source>
</evidence>
<evidence type="ECO:0000256" key="6">
    <source>
        <dbReference type="ARBA" id="ARBA00022763"/>
    </source>
</evidence>